<feature type="domain" description="HAMP" evidence="14">
    <location>
        <begin position="164"/>
        <end position="216"/>
    </location>
</feature>
<dbReference type="CDD" id="cd00082">
    <property type="entry name" value="HisKA"/>
    <property type="match status" value="1"/>
</dbReference>
<dbReference type="SUPFAM" id="SSF158472">
    <property type="entry name" value="HAMP domain-like"/>
    <property type="match status" value="1"/>
</dbReference>
<dbReference type="InterPro" id="IPR003660">
    <property type="entry name" value="HAMP_dom"/>
</dbReference>
<evidence type="ECO:0000256" key="11">
    <source>
        <dbReference type="ARBA" id="ARBA00023136"/>
    </source>
</evidence>
<evidence type="ECO:0000256" key="1">
    <source>
        <dbReference type="ARBA" id="ARBA00000085"/>
    </source>
</evidence>
<dbReference type="GO" id="GO:0005886">
    <property type="term" value="C:plasma membrane"/>
    <property type="evidence" value="ECO:0007669"/>
    <property type="project" value="UniProtKB-SubCell"/>
</dbReference>
<proteinExistence type="predicted"/>
<evidence type="ECO:0000256" key="3">
    <source>
        <dbReference type="ARBA" id="ARBA00012438"/>
    </source>
</evidence>
<evidence type="ECO:0000256" key="12">
    <source>
        <dbReference type="SAM" id="Phobius"/>
    </source>
</evidence>
<evidence type="ECO:0000256" key="4">
    <source>
        <dbReference type="ARBA" id="ARBA00022475"/>
    </source>
</evidence>
<comment type="catalytic activity">
    <reaction evidence="1">
        <text>ATP + protein L-histidine = ADP + protein N-phospho-L-histidine.</text>
        <dbReference type="EC" id="2.7.13.3"/>
    </reaction>
</comment>
<dbReference type="EMBL" id="JACJVR010000120">
    <property type="protein sequence ID" value="MBB6695287.1"/>
    <property type="molecule type" value="Genomic_DNA"/>
</dbReference>
<dbReference type="SMART" id="SM00387">
    <property type="entry name" value="HATPase_c"/>
    <property type="match status" value="1"/>
</dbReference>
<dbReference type="CDD" id="cd00075">
    <property type="entry name" value="HATPase"/>
    <property type="match status" value="1"/>
</dbReference>
<dbReference type="PANTHER" id="PTHR43547">
    <property type="entry name" value="TWO-COMPONENT HISTIDINE KINASE"/>
    <property type="match status" value="1"/>
</dbReference>
<keyword evidence="9" id="KW-0067">ATP-binding</keyword>
<keyword evidence="4" id="KW-1003">Cell membrane</keyword>
<dbReference type="Gene3D" id="1.10.287.130">
    <property type="match status" value="1"/>
</dbReference>
<evidence type="ECO:0000256" key="6">
    <source>
        <dbReference type="ARBA" id="ARBA00022679"/>
    </source>
</evidence>
<evidence type="ECO:0000259" key="13">
    <source>
        <dbReference type="PROSITE" id="PS50109"/>
    </source>
</evidence>
<comment type="caution">
    <text evidence="15">The sequence shown here is derived from an EMBL/GenBank/DDBJ whole genome shotgun (WGS) entry which is preliminary data.</text>
</comment>
<dbReference type="GO" id="GO:0005524">
    <property type="term" value="F:ATP binding"/>
    <property type="evidence" value="ECO:0007669"/>
    <property type="project" value="UniProtKB-KW"/>
</dbReference>
<evidence type="ECO:0000256" key="9">
    <source>
        <dbReference type="ARBA" id="ARBA00022840"/>
    </source>
</evidence>
<dbReference type="InterPro" id="IPR003661">
    <property type="entry name" value="HisK_dim/P_dom"/>
</dbReference>
<dbReference type="PROSITE" id="PS50885">
    <property type="entry name" value="HAMP"/>
    <property type="match status" value="1"/>
</dbReference>
<dbReference type="FunFam" id="3.30.565.10:FF:000006">
    <property type="entry name" value="Sensor histidine kinase WalK"/>
    <property type="match status" value="1"/>
</dbReference>
<evidence type="ECO:0000256" key="10">
    <source>
        <dbReference type="ARBA" id="ARBA00023012"/>
    </source>
</evidence>
<dbReference type="AlphaFoldDB" id="A0A841U3I3"/>
<evidence type="ECO:0000313" key="15">
    <source>
        <dbReference type="EMBL" id="MBB6695287.1"/>
    </source>
</evidence>
<evidence type="ECO:0000313" key="16">
    <source>
        <dbReference type="Proteomes" id="UP000553776"/>
    </source>
</evidence>
<reference evidence="15 16" key="1">
    <citation type="submission" date="2020-08" db="EMBL/GenBank/DDBJ databases">
        <title>Cohnella phylogeny.</title>
        <authorList>
            <person name="Dunlap C."/>
        </authorList>
    </citation>
    <scope>NUCLEOTIDE SEQUENCE [LARGE SCALE GENOMIC DNA]</scope>
    <source>
        <strain evidence="15 16">DSM 25239</strain>
    </source>
</reference>
<keyword evidence="5" id="KW-0597">Phosphoprotein</keyword>
<dbReference type="EC" id="2.7.13.3" evidence="3"/>
<accession>A0A841U3I3</accession>
<dbReference type="RefSeq" id="WP_185139245.1">
    <property type="nucleotide sequence ID" value="NZ_JACJVR010000120.1"/>
</dbReference>
<keyword evidence="11 12" id="KW-0472">Membrane</keyword>
<dbReference type="SMART" id="SM00388">
    <property type="entry name" value="HisKA"/>
    <property type="match status" value="1"/>
</dbReference>
<dbReference type="Proteomes" id="UP000553776">
    <property type="component" value="Unassembled WGS sequence"/>
</dbReference>
<keyword evidence="8 15" id="KW-0418">Kinase</keyword>
<gene>
    <name evidence="15" type="ORF">H7B90_28215</name>
</gene>
<evidence type="ECO:0000256" key="8">
    <source>
        <dbReference type="ARBA" id="ARBA00022777"/>
    </source>
</evidence>
<dbReference type="InterPro" id="IPR003594">
    <property type="entry name" value="HATPase_dom"/>
</dbReference>
<dbReference type="InterPro" id="IPR005467">
    <property type="entry name" value="His_kinase_dom"/>
</dbReference>
<evidence type="ECO:0000259" key="14">
    <source>
        <dbReference type="PROSITE" id="PS50885"/>
    </source>
</evidence>
<dbReference type="Gene3D" id="3.30.565.10">
    <property type="entry name" value="Histidine kinase-like ATPase, C-terminal domain"/>
    <property type="match status" value="1"/>
</dbReference>
<sequence length="450" mass="51505">MRIRTKLMLSMSVLLVFILLFLLAATHIQFYIARDYAYREDKASFEALREEFQRYYADHGRSWERAGTFEFDRARGFAEVLLYADGVPLYRQGHLRVDELRNDGYPLVIRYDGQKAGRLYVMNDEQLKTYEFKKMWYRFLPNVGRASLLFTGLAALLTIWILSWRLTRPVRRIVQGIESIQQGNESASFPIRRKDEFGEISKALRDMNESLAKAERARKQLLSDVAHELRTPLMIVQGELELAQETGDTLSPDKQSSILDEVYRLSRLVHEVLDLSKLEAGMTELRPGEENLSSLLEELADKIRFLAEDKQIRLTLDGPEEEVRVSVEKPRILQALYNLLTNAIYYTNPGGQIRVSLERAIVPDKQRPYARIRIEDSGVGIPEADLPHIFDRFYRADHARARPSGGTGLGLAIAQQNVLAHQGWIDVRSVVGKGSEFAVYLPVLPSSSQD</sequence>
<dbReference type="InterPro" id="IPR036097">
    <property type="entry name" value="HisK_dim/P_sf"/>
</dbReference>
<feature type="transmembrane region" description="Helical" evidence="12">
    <location>
        <begin position="143"/>
        <end position="162"/>
    </location>
</feature>
<dbReference type="Pfam" id="PF00672">
    <property type="entry name" value="HAMP"/>
    <property type="match status" value="1"/>
</dbReference>
<dbReference type="PRINTS" id="PR00344">
    <property type="entry name" value="BCTRLSENSOR"/>
</dbReference>
<comment type="subcellular location">
    <subcellularLocation>
        <location evidence="2">Cell membrane</location>
        <topology evidence="2">Multi-pass membrane protein</topology>
    </subcellularLocation>
</comment>
<evidence type="ECO:0000256" key="5">
    <source>
        <dbReference type="ARBA" id="ARBA00022553"/>
    </source>
</evidence>
<dbReference type="Pfam" id="PF00512">
    <property type="entry name" value="HisKA"/>
    <property type="match status" value="1"/>
</dbReference>
<keyword evidence="10" id="KW-0902">Two-component regulatory system</keyword>
<name>A0A841U3I3_9BACL</name>
<dbReference type="Pfam" id="PF02518">
    <property type="entry name" value="HATPase_c"/>
    <property type="match status" value="1"/>
</dbReference>
<evidence type="ECO:0000256" key="7">
    <source>
        <dbReference type="ARBA" id="ARBA00022741"/>
    </source>
</evidence>
<dbReference type="PROSITE" id="PS50109">
    <property type="entry name" value="HIS_KIN"/>
    <property type="match status" value="1"/>
</dbReference>
<dbReference type="InterPro" id="IPR036890">
    <property type="entry name" value="HATPase_C_sf"/>
</dbReference>
<organism evidence="15 16">
    <name type="scientific">Cohnella xylanilytica</name>
    <dbReference type="NCBI Taxonomy" id="557555"/>
    <lineage>
        <taxon>Bacteria</taxon>
        <taxon>Bacillati</taxon>
        <taxon>Bacillota</taxon>
        <taxon>Bacilli</taxon>
        <taxon>Bacillales</taxon>
        <taxon>Paenibacillaceae</taxon>
        <taxon>Cohnella</taxon>
    </lineage>
</organism>
<dbReference type="InterPro" id="IPR004358">
    <property type="entry name" value="Sig_transdc_His_kin-like_C"/>
</dbReference>
<evidence type="ECO:0000256" key="2">
    <source>
        <dbReference type="ARBA" id="ARBA00004651"/>
    </source>
</evidence>
<dbReference type="PANTHER" id="PTHR43547:SF2">
    <property type="entry name" value="HYBRID SIGNAL TRANSDUCTION HISTIDINE KINASE C"/>
    <property type="match status" value="1"/>
</dbReference>
<dbReference type="SUPFAM" id="SSF47384">
    <property type="entry name" value="Homodimeric domain of signal transducing histidine kinase"/>
    <property type="match status" value="1"/>
</dbReference>
<dbReference type="CDD" id="cd06225">
    <property type="entry name" value="HAMP"/>
    <property type="match status" value="1"/>
</dbReference>
<dbReference type="GO" id="GO:0000155">
    <property type="term" value="F:phosphorelay sensor kinase activity"/>
    <property type="evidence" value="ECO:0007669"/>
    <property type="project" value="InterPro"/>
</dbReference>
<keyword evidence="12" id="KW-1133">Transmembrane helix</keyword>
<keyword evidence="6" id="KW-0808">Transferase</keyword>
<protein>
    <recommendedName>
        <fullName evidence="3">histidine kinase</fullName>
        <ecNumber evidence="3">2.7.13.3</ecNumber>
    </recommendedName>
</protein>
<dbReference type="Gene3D" id="6.10.340.10">
    <property type="match status" value="1"/>
</dbReference>
<keyword evidence="12" id="KW-0812">Transmembrane</keyword>
<dbReference type="SUPFAM" id="SSF55874">
    <property type="entry name" value="ATPase domain of HSP90 chaperone/DNA topoisomerase II/histidine kinase"/>
    <property type="match status" value="1"/>
</dbReference>
<dbReference type="SMART" id="SM00304">
    <property type="entry name" value="HAMP"/>
    <property type="match status" value="1"/>
</dbReference>
<feature type="domain" description="Histidine kinase" evidence="13">
    <location>
        <begin position="224"/>
        <end position="445"/>
    </location>
</feature>
<keyword evidence="7" id="KW-0547">Nucleotide-binding</keyword>
<keyword evidence="16" id="KW-1185">Reference proteome</keyword>